<dbReference type="EMBL" id="JAVLSH010000002">
    <property type="protein sequence ID" value="MDR9759588.1"/>
    <property type="molecule type" value="Genomic_DNA"/>
</dbReference>
<proteinExistence type="predicted"/>
<dbReference type="RefSeq" id="WP_310807217.1">
    <property type="nucleotide sequence ID" value="NZ_JAVLSH010000002.1"/>
</dbReference>
<sequence length="62" mass="6716">MSMRAVIALSMLGFLSSQSGRDGISPNGGRERFGKIARFASFDFYLGSAFPRGCRTAFTETS</sequence>
<comment type="caution">
    <text evidence="1">The sequence shown here is derived from an EMBL/GenBank/DDBJ whole genome shotgun (WGS) entry which is preliminary data.</text>
</comment>
<evidence type="ECO:0000313" key="1">
    <source>
        <dbReference type="EMBL" id="MDR9759588.1"/>
    </source>
</evidence>
<keyword evidence="2" id="KW-1185">Reference proteome</keyword>
<protein>
    <submittedName>
        <fullName evidence="1">Uncharacterized protein</fullName>
    </submittedName>
</protein>
<organism evidence="1 2">
    <name type="scientific">Rhizobium redzepovicii</name>
    <dbReference type="NCBI Taxonomy" id="2867518"/>
    <lineage>
        <taxon>Bacteria</taxon>
        <taxon>Pseudomonadati</taxon>
        <taxon>Pseudomonadota</taxon>
        <taxon>Alphaproteobacteria</taxon>
        <taxon>Hyphomicrobiales</taxon>
        <taxon>Rhizobiaceae</taxon>
        <taxon>Rhizobium/Agrobacterium group</taxon>
        <taxon>Rhizobium</taxon>
    </lineage>
</organism>
<name>A0AAW8NXH3_9HYPH</name>
<evidence type="ECO:0000313" key="2">
    <source>
        <dbReference type="Proteomes" id="UP001269402"/>
    </source>
</evidence>
<gene>
    <name evidence="1" type="ORF">RJJ37_08060</name>
</gene>
<dbReference type="AlphaFoldDB" id="A0AAW8NXH3"/>
<dbReference type="Proteomes" id="UP001269402">
    <property type="component" value="Unassembled WGS sequence"/>
</dbReference>
<accession>A0AAW8NXH3</accession>
<reference evidence="2" key="1">
    <citation type="submission" date="2023-07" db="EMBL/GenBank/DDBJ databases">
        <title>Genomic characterization of faba bean (Vicia faba) microsymbionts in Mexican soils.</title>
        <authorList>
            <person name="Rivera Orduna F.N."/>
            <person name="Guevara-Luna J."/>
            <person name="Yan J."/>
            <person name="Arroyo-Herrera I."/>
            <person name="Li Y."/>
            <person name="Vasquez-Murrieta M.S."/>
            <person name="Wang E.T."/>
        </authorList>
    </citation>
    <scope>NUCLEOTIDE SEQUENCE [LARGE SCALE GENOMIC DNA]</scope>
    <source>
        <strain evidence="2">CH6</strain>
    </source>
</reference>